<keyword evidence="5" id="KW-0812">Transmembrane</keyword>
<reference evidence="11 12" key="1">
    <citation type="submission" date="2019-01" db="EMBL/GenBank/DDBJ databases">
        <title>A draft genome assembly of the solar-powered sea slug Elysia chlorotica.</title>
        <authorList>
            <person name="Cai H."/>
            <person name="Li Q."/>
            <person name="Fang X."/>
            <person name="Li J."/>
            <person name="Curtis N.E."/>
            <person name="Altenburger A."/>
            <person name="Shibata T."/>
            <person name="Feng M."/>
            <person name="Maeda T."/>
            <person name="Schwartz J.A."/>
            <person name="Shigenobu S."/>
            <person name="Lundholm N."/>
            <person name="Nishiyama T."/>
            <person name="Yang H."/>
            <person name="Hasebe M."/>
            <person name="Li S."/>
            <person name="Pierce S.K."/>
            <person name="Wang J."/>
        </authorList>
    </citation>
    <scope>NUCLEOTIDE SEQUENCE [LARGE SCALE GENOMIC DNA]</scope>
    <source>
        <strain evidence="11">EC2010</strain>
        <tissue evidence="11">Whole organism of an adult</tissue>
    </source>
</reference>
<evidence type="ECO:0000256" key="6">
    <source>
        <dbReference type="ARBA" id="ARBA00022968"/>
    </source>
</evidence>
<organism evidence="11 12">
    <name type="scientific">Elysia chlorotica</name>
    <name type="common">Eastern emerald elysia</name>
    <name type="synonym">Sea slug</name>
    <dbReference type="NCBI Taxonomy" id="188477"/>
    <lineage>
        <taxon>Eukaryota</taxon>
        <taxon>Metazoa</taxon>
        <taxon>Spiralia</taxon>
        <taxon>Lophotrochozoa</taxon>
        <taxon>Mollusca</taxon>
        <taxon>Gastropoda</taxon>
        <taxon>Heterobranchia</taxon>
        <taxon>Euthyneura</taxon>
        <taxon>Panpulmonata</taxon>
        <taxon>Sacoglossa</taxon>
        <taxon>Placobranchoidea</taxon>
        <taxon>Plakobranchidae</taxon>
        <taxon>Elysia</taxon>
    </lineage>
</organism>
<evidence type="ECO:0000256" key="5">
    <source>
        <dbReference type="ARBA" id="ARBA00022692"/>
    </source>
</evidence>
<keyword evidence="12" id="KW-1185">Reference proteome</keyword>
<dbReference type="STRING" id="188477.A0A3S1BM57"/>
<evidence type="ECO:0000256" key="8">
    <source>
        <dbReference type="ARBA" id="ARBA00023034"/>
    </source>
</evidence>
<evidence type="ECO:0000313" key="11">
    <source>
        <dbReference type="EMBL" id="RUS86820.1"/>
    </source>
</evidence>
<dbReference type="GO" id="GO:0016758">
    <property type="term" value="F:hexosyltransferase activity"/>
    <property type="evidence" value="ECO:0007669"/>
    <property type="project" value="InterPro"/>
</dbReference>
<evidence type="ECO:0000256" key="1">
    <source>
        <dbReference type="ARBA" id="ARBA00004323"/>
    </source>
</evidence>
<evidence type="ECO:0000256" key="7">
    <source>
        <dbReference type="ARBA" id="ARBA00022989"/>
    </source>
</evidence>
<dbReference type="Proteomes" id="UP000271974">
    <property type="component" value="Unassembled WGS sequence"/>
</dbReference>
<evidence type="ECO:0000256" key="4">
    <source>
        <dbReference type="ARBA" id="ARBA00022679"/>
    </source>
</evidence>
<evidence type="ECO:0000256" key="10">
    <source>
        <dbReference type="RuleBase" id="RU363063"/>
    </source>
</evidence>
<evidence type="ECO:0000256" key="9">
    <source>
        <dbReference type="ARBA" id="ARBA00023136"/>
    </source>
</evidence>
<dbReference type="GO" id="GO:0006493">
    <property type="term" value="P:protein O-linked glycosylation"/>
    <property type="evidence" value="ECO:0007669"/>
    <property type="project" value="TreeGrafter"/>
</dbReference>
<name>A0A3S1BM57_ELYCH</name>
<dbReference type="OrthoDB" id="6144754at2759"/>
<keyword evidence="3 10" id="KW-0328">Glycosyltransferase</keyword>
<dbReference type="Pfam" id="PF01762">
    <property type="entry name" value="Galactosyl_T"/>
    <property type="match status" value="1"/>
</dbReference>
<dbReference type="PANTHER" id="PTHR11214:SF314">
    <property type="entry name" value="HEXOSYLTRANSFERASE"/>
    <property type="match status" value="1"/>
</dbReference>
<evidence type="ECO:0000256" key="2">
    <source>
        <dbReference type="ARBA" id="ARBA00008661"/>
    </source>
</evidence>
<accession>A0A3S1BM57</accession>
<dbReference type="InterPro" id="IPR002659">
    <property type="entry name" value="Glyco_trans_31"/>
</dbReference>
<keyword evidence="6" id="KW-0735">Signal-anchor</keyword>
<dbReference type="Gene3D" id="3.90.550.50">
    <property type="match status" value="1"/>
</dbReference>
<proteinExistence type="inferred from homology"/>
<evidence type="ECO:0000313" key="12">
    <source>
        <dbReference type="Proteomes" id="UP000271974"/>
    </source>
</evidence>
<keyword evidence="7" id="KW-1133">Transmembrane helix</keyword>
<sequence length="341" mass="39125">MLVASAENSKYNETTNLRQHFYERCFSRPAVKPSRKDSKDHPLFPGFVIENKDLCASVERVDVLVYINSAVQNRERRRAIRHSWASQSAFTGVTVKLVFVLGRPAGRREQLGVLSEQASSGDIVQAKFEDTFRNLTLKAVTFMAWANSHCPQAQYVVKVDDDMFVDMFGVIFKIIPKIADKSYAMACSYTKNGKINRNPQSNWYVDKTMLAGQTHYPGFCPGFFSVITGNIIPELYEGSFTVKEFIPIDDVYMTGLSLRNPRNVTIVDIKDQLYTNERSDPDQEIQVNGRFEYIAFRVKKEWQHGTLWNLRLDKLTSIEDSFSSYRNTFAVYNKQPVVIKK</sequence>
<dbReference type="AlphaFoldDB" id="A0A3S1BM57"/>
<comment type="similarity">
    <text evidence="2 10">Belongs to the glycosyltransferase 31 family.</text>
</comment>
<dbReference type="PANTHER" id="PTHR11214">
    <property type="entry name" value="BETA-1,3-N-ACETYLGLUCOSAMINYLTRANSFERASE"/>
    <property type="match status" value="1"/>
</dbReference>
<keyword evidence="4" id="KW-0808">Transferase</keyword>
<keyword evidence="8 10" id="KW-0333">Golgi apparatus</keyword>
<dbReference type="EMBL" id="RQTK01000127">
    <property type="protein sequence ID" value="RUS86820.1"/>
    <property type="molecule type" value="Genomic_DNA"/>
</dbReference>
<dbReference type="GO" id="GO:0000139">
    <property type="term" value="C:Golgi membrane"/>
    <property type="evidence" value="ECO:0007669"/>
    <property type="project" value="UniProtKB-SubCell"/>
</dbReference>
<evidence type="ECO:0000256" key="3">
    <source>
        <dbReference type="ARBA" id="ARBA00022676"/>
    </source>
</evidence>
<comment type="subcellular location">
    <subcellularLocation>
        <location evidence="1 10">Golgi apparatus membrane</location>
        <topology evidence="1 10">Single-pass type II membrane protein</topology>
    </subcellularLocation>
</comment>
<protein>
    <recommendedName>
        <fullName evidence="10">Hexosyltransferase</fullName>
        <ecNumber evidence="10">2.4.1.-</ecNumber>
    </recommendedName>
</protein>
<keyword evidence="9" id="KW-0472">Membrane</keyword>
<comment type="caution">
    <text evidence="11">The sequence shown here is derived from an EMBL/GenBank/DDBJ whole genome shotgun (WGS) entry which is preliminary data.</text>
</comment>
<gene>
    <name evidence="11" type="ORF">EGW08_005416</name>
</gene>
<dbReference type="EC" id="2.4.1.-" evidence="10"/>